<evidence type="ECO:0000256" key="9">
    <source>
        <dbReference type="ARBA" id="ARBA00023141"/>
    </source>
</evidence>
<accession>A0ABV1J860</accession>
<reference evidence="12 13" key="1">
    <citation type="submission" date="2024-04" db="EMBL/GenBank/DDBJ databases">
        <title>Human intestinal bacterial collection.</title>
        <authorList>
            <person name="Pauvert C."/>
            <person name="Hitch T.C.A."/>
            <person name="Clavel T."/>
        </authorList>
    </citation>
    <scope>NUCLEOTIDE SEQUENCE [LARGE SCALE GENOMIC DNA]</scope>
    <source>
        <strain evidence="12 13">CLA-SR-H026</strain>
    </source>
</reference>
<comment type="function">
    <text evidence="11">Catalyzes the anti-1,4-elimination of the C-3 phosphate and the C-6 proR hydrogen from 5-enolpyruvylshikimate-3-phosphate (EPSP) to yield chorismate, which is the branch point compound that serves as the starting substrate for the three terminal pathways of aromatic amino acid biosynthesis. This reaction introduces a second double bond into the aromatic ring system.</text>
</comment>
<evidence type="ECO:0000256" key="1">
    <source>
        <dbReference type="ARBA" id="ARBA00005044"/>
    </source>
</evidence>
<feature type="binding site" evidence="11">
    <location>
        <position position="295"/>
    </location>
    <ligand>
        <name>FMN</name>
        <dbReference type="ChEBI" id="CHEBI:58210"/>
    </ligand>
</feature>
<keyword evidence="13" id="KW-1185">Reference proteome</keyword>
<evidence type="ECO:0000256" key="6">
    <source>
        <dbReference type="ARBA" id="ARBA00022643"/>
    </source>
</evidence>
<evidence type="ECO:0000256" key="4">
    <source>
        <dbReference type="ARBA" id="ARBA00022605"/>
    </source>
</evidence>
<protein>
    <recommendedName>
        <fullName evidence="3 11">Chorismate synthase</fullName>
        <shortName evidence="11">CS</shortName>
        <ecNumber evidence="3 11">4.2.3.5</ecNumber>
    </recommendedName>
    <alternativeName>
        <fullName evidence="11">5-enolpyruvylshikimate-3-phosphate phospholyase</fullName>
    </alternativeName>
</protein>
<dbReference type="CDD" id="cd07304">
    <property type="entry name" value="Chorismate_synthase"/>
    <property type="match status" value="1"/>
</dbReference>
<keyword evidence="7 11" id="KW-0274">FAD</keyword>
<comment type="similarity">
    <text evidence="2 11">Belongs to the chorismate synthase family.</text>
</comment>
<dbReference type="PIRSF" id="PIRSF001456">
    <property type="entry name" value="Chorismate_synth"/>
    <property type="match status" value="1"/>
</dbReference>
<dbReference type="Proteomes" id="UP001481872">
    <property type="component" value="Unassembled WGS sequence"/>
</dbReference>
<dbReference type="Gene3D" id="3.60.150.10">
    <property type="entry name" value="Chorismate synthase AroC"/>
    <property type="match status" value="2"/>
</dbReference>
<keyword evidence="5 11" id="KW-0285">Flavoprotein</keyword>
<proteinExistence type="inferred from homology"/>
<comment type="catalytic activity">
    <reaction evidence="11">
        <text>5-O-(1-carboxyvinyl)-3-phosphoshikimate = chorismate + phosphate</text>
        <dbReference type="Rhea" id="RHEA:21020"/>
        <dbReference type="ChEBI" id="CHEBI:29748"/>
        <dbReference type="ChEBI" id="CHEBI:43474"/>
        <dbReference type="ChEBI" id="CHEBI:57701"/>
        <dbReference type="EC" id="4.2.3.5"/>
    </reaction>
</comment>
<evidence type="ECO:0000256" key="2">
    <source>
        <dbReference type="ARBA" id="ARBA00008014"/>
    </source>
</evidence>
<comment type="pathway">
    <text evidence="1 11">Metabolic intermediate biosynthesis; chorismate biosynthesis; chorismate from D-erythrose 4-phosphate and phosphoenolpyruvate: step 7/7.</text>
</comment>
<feature type="binding site" evidence="11">
    <location>
        <position position="43"/>
    </location>
    <ligand>
        <name>NADP(+)</name>
        <dbReference type="ChEBI" id="CHEBI:58349"/>
    </ligand>
</feature>
<evidence type="ECO:0000256" key="5">
    <source>
        <dbReference type="ARBA" id="ARBA00022630"/>
    </source>
</evidence>
<evidence type="ECO:0000256" key="10">
    <source>
        <dbReference type="ARBA" id="ARBA00023239"/>
    </source>
</evidence>
<keyword evidence="4 11" id="KW-0028">Amino-acid biosynthesis</keyword>
<feature type="binding site" evidence="11">
    <location>
        <begin position="118"/>
        <end position="120"/>
    </location>
    <ligand>
        <name>FMN</name>
        <dbReference type="ChEBI" id="CHEBI:58210"/>
    </ligand>
</feature>
<keyword evidence="6 11" id="KW-0288">FMN</keyword>
<dbReference type="PANTHER" id="PTHR21085:SF0">
    <property type="entry name" value="CHORISMATE SYNTHASE"/>
    <property type="match status" value="1"/>
</dbReference>
<evidence type="ECO:0000313" key="13">
    <source>
        <dbReference type="Proteomes" id="UP001481872"/>
    </source>
</evidence>
<dbReference type="PROSITE" id="PS00788">
    <property type="entry name" value="CHORISMATE_SYNTHASE_2"/>
    <property type="match status" value="1"/>
</dbReference>
<dbReference type="Pfam" id="PF01264">
    <property type="entry name" value="Chorismate_synt"/>
    <property type="match status" value="1"/>
</dbReference>
<dbReference type="EMBL" id="JBBNPS010000043">
    <property type="protein sequence ID" value="MEQ3354396.1"/>
    <property type="molecule type" value="Genomic_DNA"/>
</dbReference>
<evidence type="ECO:0000256" key="3">
    <source>
        <dbReference type="ARBA" id="ARBA00013036"/>
    </source>
</evidence>
<dbReference type="HAMAP" id="MF_00300">
    <property type="entry name" value="Chorismate_synth"/>
    <property type="match status" value="1"/>
</dbReference>
<dbReference type="InterPro" id="IPR020541">
    <property type="entry name" value="Chorismate_synthase_CS"/>
</dbReference>
<keyword evidence="8 11" id="KW-0521">NADP</keyword>
<dbReference type="InterPro" id="IPR035904">
    <property type="entry name" value="Chorismate_synth_AroC_sf"/>
</dbReference>
<dbReference type="InterPro" id="IPR000453">
    <property type="entry name" value="Chorismate_synth"/>
</dbReference>
<gene>
    <name evidence="11" type="primary">aroC</name>
    <name evidence="12" type="ORF">AAA081_08845</name>
</gene>
<feature type="binding site" evidence="11">
    <location>
        <position position="48"/>
    </location>
    <ligand>
        <name>NADP(+)</name>
        <dbReference type="ChEBI" id="CHEBI:58349"/>
    </ligand>
</feature>
<keyword evidence="9 11" id="KW-0057">Aromatic amino acid biosynthesis</keyword>
<dbReference type="EC" id="4.2.3.5" evidence="3 11"/>
<comment type="subunit">
    <text evidence="11">Homotetramer.</text>
</comment>
<comment type="cofactor">
    <cofactor evidence="11">
        <name>FMNH2</name>
        <dbReference type="ChEBI" id="CHEBI:57618"/>
    </cofactor>
    <text evidence="11">Reduced FMN (FMNH(2)).</text>
</comment>
<dbReference type="PROSITE" id="PS00787">
    <property type="entry name" value="CHORISMATE_SYNTHASE_1"/>
    <property type="match status" value="1"/>
</dbReference>
<dbReference type="RefSeq" id="WP_349054669.1">
    <property type="nucleotide sequence ID" value="NZ_JBBNPS010000043.1"/>
</dbReference>
<dbReference type="SUPFAM" id="SSF103263">
    <property type="entry name" value="Chorismate synthase, AroC"/>
    <property type="match status" value="1"/>
</dbReference>
<sequence>MGKNISITLFGESHGKGVGALITGLPPHIPVDEAAIDRALARRRPGGRYDTTRKEPDPWEILSGTYRGKTTGDPLAIWIPNKDTKSQDYEHMPYRPGHGDYTAHVKTFGADDPRGAGHRSGRLTAPLVAAGAIARGFLEKQNIRITSRVTEIGGEQSPAAQEKALEKAKQEKDSLGGIVALTITGVPIGLGGTRDASAQSALAHALYAVGAVKSVAFGAGEGAARLKGSQNNDPYIEENGVVHTTTNNAGGILGGITTGDAIEITVAVKPTPSIGKKQHTVDREGRNTELEIKGRHDTALVRRIPPVLEAAAAIAILDLWIERQKEIALHQIIGESQ</sequence>
<evidence type="ECO:0000256" key="8">
    <source>
        <dbReference type="ARBA" id="ARBA00022857"/>
    </source>
</evidence>
<evidence type="ECO:0000256" key="7">
    <source>
        <dbReference type="ARBA" id="ARBA00022827"/>
    </source>
</evidence>
<comment type="caution">
    <text evidence="11">Lacks conserved residue(s) required for the propagation of feature annotation.</text>
</comment>
<evidence type="ECO:0000313" key="12">
    <source>
        <dbReference type="EMBL" id="MEQ3354396.1"/>
    </source>
</evidence>
<organism evidence="12 13">
    <name type="scientific">Aedoeadaptatus acetigenes</name>
    <dbReference type="NCBI Taxonomy" id="2981723"/>
    <lineage>
        <taxon>Bacteria</taxon>
        <taxon>Bacillati</taxon>
        <taxon>Bacillota</taxon>
        <taxon>Tissierellia</taxon>
        <taxon>Tissierellales</taxon>
        <taxon>Peptoniphilaceae</taxon>
        <taxon>Aedoeadaptatus</taxon>
    </lineage>
</organism>
<evidence type="ECO:0000256" key="11">
    <source>
        <dbReference type="HAMAP-Rule" id="MF_00300"/>
    </source>
</evidence>
<name>A0ABV1J860_9FIRM</name>
<keyword evidence="10 11" id="KW-0456">Lyase</keyword>
<feature type="binding site" evidence="11">
    <location>
        <begin position="269"/>
        <end position="273"/>
    </location>
    <ligand>
        <name>FMN</name>
        <dbReference type="ChEBI" id="CHEBI:58210"/>
    </ligand>
</feature>
<comment type="caution">
    <text evidence="12">The sequence shown here is derived from an EMBL/GenBank/DDBJ whole genome shotgun (WGS) entry which is preliminary data.</text>
</comment>
<dbReference type="PANTHER" id="PTHR21085">
    <property type="entry name" value="CHORISMATE SYNTHASE"/>
    <property type="match status" value="1"/>
</dbReference>
<feature type="binding site" evidence="11">
    <location>
        <position position="254"/>
    </location>
    <ligand>
        <name>FMN</name>
        <dbReference type="ChEBI" id="CHEBI:58210"/>
    </ligand>
</feature>